<organism evidence="2 3">
    <name type="scientific">Oceaniferula flava</name>
    <dbReference type="NCBI Taxonomy" id="2800421"/>
    <lineage>
        <taxon>Bacteria</taxon>
        <taxon>Pseudomonadati</taxon>
        <taxon>Verrucomicrobiota</taxon>
        <taxon>Verrucomicrobiia</taxon>
        <taxon>Verrucomicrobiales</taxon>
        <taxon>Verrucomicrobiaceae</taxon>
        <taxon>Oceaniferula</taxon>
    </lineage>
</organism>
<dbReference type="GO" id="GO:0003995">
    <property type="term" value="F:acyl-CoA dehydrogenase activity"/>
    <property type="evidence" value="ECO:0007669"/>
    <property type="project" value="InterPro"/>
</dbReference>
<dbReference type="RefSeq" id="WP_309488456.1">
    <property type="nucleotide sequence ID" value="NZ_JAENIG010000001.1"/>
</dbReference>
<sequence length="356" mass="38991">MTTAQRIELLAQACRHPDLARLLGPIDSSALSDWVAAELGRADALDRFRPHGPIRSRAIAPAHILHIVSGNTPHAAFQNLLRGLLLGSHNTIKLPSSGLPELTRWIGSLPDALQALAISTTELTDNHWQRATVVVAIGSDATMQQVQEQVRPDQTFIPHGHKLSIGVVTEDFERAATLAAKDSSLFNQRGCLSPHAIYVQGDARKFATLLAQEMARFNQHTPAESLSLSEAGAVANLRETTRFLAANEDTTELWHSGDLAWTVIWENDSTLKLSCLNRCVYIKPLPEPCTAETLGAEAHYLSTIALHPFDPDLAERLAELPAHRICPLGKSQEPSLFWHHDGFAPLASLVKWKDIG</sequence>
<dbReference type="AlphaFoldDB" id="A0AAE2S9W1"/>
<gene>
    <name evidence="2" type="ORF">JIN83_02685</name>
</gene>
<dbReference type="EMBL" id="JAENIG010000001">
    <property type="protein sequence ID" value="MBK1853853.1"/>
    <property type="molecule type" value="Genomic_DNA"/>
</dbReference>
<accession>A0AAE2S9W1</accession>
<name>A0AAE2S9W1_9BACT</name>
<keyword evidence="1" id="KW-0521">NADP</keyword>
<dbReference type="InterPro" id="IPR008670">
    <property type="entry name" value="CoA_reduct_LuxC"/>
</dbReference>
<reference evidence="2" key="1">
    <citation type="submission" date="2021-01" db="EMBL/GenBank/DDBJ databases">
        <title>Modified the classification status of verrucomicrobia.</title>
        <authorList>
            <person name="Feng X."/>
        </authorList>
    </citation>
    <scope>NUCLEOTIDE SEQUENCE</scope>
    <source>
        <strain evidence="2">5K15</strain>
    </source>
</reference>
<dbReference type="Pfam" id="PF05893">
    <property type="entry name" value="LuxC"/>
    <property type="match status" value="1"/>
</dbReference>
<proteinExistence type="predicted"/>
<comment type="caution">
    <text evidence="2">The sequence shown here is derived from an EMBL/GenBank/DDBJ whole genome shotgun (WGS) entry which is preliminary data.</text>
</comment>
<keyword evidence="3" id="KW-1185">Reference proteome</keyword>
<dbReference type="Proteomes" id="UP000634206">
    <property type="component" value="Unassembled WGS sequence"/>
</dbReference>
<dbReference type="GO" id="GO:0008218">
    <property type="term" value="P:bioluminescence"/>
    <property type="evidence" value="ECO:0007669"/>
    <property type="project" value="InterPro"/>
</dbReference>
<protein>
    <recommendedName>
        <fullName evidence="4">Long-chain-fatty-acyl-CoA reductase</fullName>
    </recommendedName>
</protein>
<evidence type="ECO:0000313" key="2">
    <source>
        <dbReference type="EMBL" id="MBK1853853.1"/>
    </source>
</evidence>
<evidence type="ECO:0008006" key="4">
    <source>
        <dbReference type="Google" id="ProtNLM"/>
    </source>
</evidence>
<evidence type="ECO:0000256" key="1">
    <source>
        <dbReference type="ARBA" id="ARBA00022857"/>
    </source>
</evidence>
<evidence type="ECO:0000313" key="3">
    <source>
        <dbReference type="Proteomes" id="UP000634206"/>
    </source>
</evidence>